<dbReference type="AlphaFoldDB" id="A0AA45WIL8"/>
<evidence type="ECO:0000259" key="3">
    <source>
        <dbReference type="Pfam" id="PF17147"/>
    </source>
</evidence>
<comment type="caution">
    <text evidence="4">The sequence shown here is derived from an EMBL/GenBank/DDBJ whole genome shotgun (WGS) entry which is preliminary data.</text>
</comment>
<dbReference type="FunFam" id="3.40.50.970:FF:000012">
    <property type="entry name" value="Pyruvate:ferredoxin (Flavodoxin) oxidoreductase"/>
    <property type="match status" value="1"/>
</dbReference>
<dbReference type="EMBL" id="FXTX01000001">
    <property type="protein sequence ID" value="SMP00719.1"/>
    <property type="molecule type" value="Genomic_DNA"/>
</dbReference>
<dbReference type="PANTHER" id="PTHR32154">
    <property type="entry name" value="PYRUVATE-FLAVODOXIN OXIDOREDUCTASE-RELATED"/>
    <property type="match status" value="1"/>
</dbReference>
<feature type="domain" description="Pyruvate flavodoxin/ferredoxin oxidoreductase pyrimidine binding" evidence="2">
    <location>
        <begin position="16"/>
        <end position="242"/>
    </location>
</feature>
<dbReference type="SUPFAM" id="SSF52518">
    <property type="entry name" value="Thiamin diphosphate-binding fold (THDP-binding)"/>
    <property type="match status" value="1"/>
</dbReference>
<evidence type="ECO:0000256" key="1">
    <source>
        <dbReference type="ARBA" id="ARBA00023002"/>
    </source>
</evidence>
<name>A0AA45WIL8_9AQUI</name>
<dbReference type="Pfam" id="PF17147">
    <property type="entry name" value="PFOR_II"/>
    <property type="match status" value="1"/>
</dbReference>
<dbReference type="InterPro" id="IPR050722">
    <property type="entry name" value="Pyruvate:ferred/Flavod_OxRd"/>
</dbReference>
<dbReference type="GO" id="GO:0006979">
    <property type="term" value="P:response to oxidative stress"/>
    <property type="evidence" value="ECO:0007669"/>
    <property type="project" value="TreeGrafter"/>
</dbReference>
<dbReference type="Proteomes" id="UP001157947">
    <property type="component" value="Unassembled WGS sequence"/>
</dbReference>
<gene>
    <name evidence="4" type="ORF">SAMN06264868_101155</name>
</gene>
<organism evidence="4 5">
    <name type="scientific">Venenivibrio stagnispumantis</name>
    <dbReference type="NCBI Taxonomy" id="407998"/>
    <lineage>
        <taxon>Bacteria</taxon>
        <taxon>Pseudomonadati</taxon>
        <taxon>Aquificota</taxon>
        <taxon>Aquificia</taxon>
        <taxon>Aquificales</taxon>
        <taxon>Hydrogenothermaceae</taxon>
        <taxon>Venenivibrio</taxon>
    </lineage>
</organism>
<dbReference type="GO" id="GO:0019752">
    <property type="term" value="P:carboxylic acid metabolic process"/>
    <property type="evidence" value="ECO:0007669"/>
    <property type="project" value="UniProtKB-ARBA"/>
</dbReference>
<keyword evidence="4" id="KW-0670">Pyruvate</keyword>
<dbReference type="Gene3D" id="3.40.50.970">
    <property type="match status" value="1"/>
</dbReference>
<feature type="domain" description="Pyruvate:ferredoxin oxidoreductase core" evidence="3">
    <location>
        <begin position="264"/>
        <end position="367"/>
    </location>
</feature>
<evidence type="ECO:0000259" key="2">
    <source>
        <dbReference type="Pfam" id="PF01855"/>
    </source>
</evidence>
<dbReference type="InterPro" id="IPR033412">
    <property type="entry name" value="PFOR_II"/>
</dbReference>
<dbReference type="InterPro" id="IPR009014">
    <property type="entry name" value="Transketo_C/PFOR_II"/>
</dbReference>
<evidence type="ECO:0000313" key="4">
    <source>
        <dbReference type="EMBL" id="SMP00719.1"/>
    </source>
</evidence>
<dbReference type="InterPro" id="IPR029061">
    <property type="entry name" value="THDP-binding"/>
</dbReference>
<evidence type="ECO:0000313" key="5">
    <source>
        <dbReference type="Proteomes" id="UP001157947"/>
    </source>
</evidence>
<dbReference type="SUPFAM" id="SSF52922">
    <property type="entry name" value="TK C-terminal domain-like"/>
    <property type="match status" value="1"/>
</dbReference>
<dbReference type="Gene3D" id="3.40.50.920">
    <property type="match status" value="1"/>
</dbReference>
<accession>A0AA45WIL8</accession>
<dbReference type="Pfam" id="PF01855">
    <property type="entry name" value="POR_N"/>
    <property type="match status" value="1"/>
</dbReference>
<sequence length="396" mass="43815">MAGKVIALTGNQAAAEAMRQINFDVAAVYPISPQTELMGFFAEYVANGEVDTDMVSVEGEHSAMAACIGAAAAGARVITASAGPGIAYMVENLYVASGMRLPIVLLDVNRALSAPLNIHCDHSDSMLTRDSGWISLFSENAQEAYHNIIQAVKISEKALIPVMVNYDGYIVSHSIENVEILDDQVVRDFVGPSGIHRIPYPLLDFKKPVTYGATAQPDYYTECRYQQHVDMLKAYDIVREVAEEFEAISGKLYGFIEEYKTDDAEYIAISMGSSFGTLREAVDIMREQGRKFGAIKIRLYRPFPLKEIAQALSKAKGVVVLDRADSFDGIGGPLFKDVATALFNNPNRPYIHNFIYGLGGREILTEEFVRALDRLERLEKGIETRENLVEYLQVRS</sequence>
<dbReference type="PANTHER" id="PTHR32154:SF0">
    <property type="entry name" value="PYRUVATE-FLAVODOXIN OXIDOREDUCTASE-RELATED"/>
    <property type="match status" value="1"/>
</dbReference>
<keyword evidence="1" id="KW-0560">Oxidoreductase</keyword>
<dbReference type="InterPro" id="IPR002880">
    <property type="entry name" value="Pyrv_Fd/Flavodoxin_OxRdtase_N"/>
</dbReference>
<dbReference type="CDD" id="cd07034">
    <property type="entry name" value="TPP_PYR_PFOR_IOR-alpha_like"/>
    <property type="match status" value="1"/>
</dbReference>
<dbReference type="GO" id="GO:0016903">
    <property type="term" value="F:oxidoreductase activity, acting on the aldehyde or oxo group of donors"/>
    <property type="evidence" value="ECO:0007669"/>
    <property type="project" value="UniProtKB-ARBA"/>
</dbReference>
<keyword evidence="5" id="KW-1185">Reference proteome</keyword>
<dbReference type="RefSeq" id="WP_265133610.1">
    <property type="nucleotide sequence ID" value="NZ_FXTX01000001.1"/>
</dbReference>
<proteinExistence type="predicted"/>
<reference evidence="4" key="1">
    <citation type="submission" date="2017-05" db="EMBL/GenBank/DDBJ databases">
        <authorList>
            <person name="Varghese N."/>
            <person name="Submissions S."/>
        </authorList>
    </citation>
    <scope>NUCLEOTIDE SEQUENCE</scope>
    <source>
        <strain evidence="4">DSM 18763</strain>
    </source>
</reference>
<protein>
    <submittedName>
        <fullName evidence="4">Pyruvate ferredoxin oxidoreductase alpha subunit</fullName>
    </submittedName>
</protein>
<dbReference type="FunFam" id="3.40.50.920:FF:000010">
    <property type="entry name" value="Pyruvate ferredoxin oxidoreductase, alpha subunit"/>
    <property type="match status" value="1"/>
</dbReference>